<dbReference type="EMBL" id="CP002182">
    <property type="protein sequence ID" value="ADW67075.1"/>
    <property type="molecule type" value="Genomic_DNA"/>
</dbReference>
<dbReference type="InterPro" id="IPR039552">
    <property type="entry name" value="IS66_C"/>
</dbReference>
<geneLocation type="plasmid" evidence="2">
    <name>pCD</name>
</geneLocation>
<name>E8PSS5_YERPE</name>
<evidence type="ECO:0000259" key="1">
    <source>
        <dbReference type="Pfam" id="PF13817"/>
    </source>
</evidence>
<gene>
    <name evidence="2" type="ORF">YPJ_pCD105</name>
</gene>
<accession>E8PSS5</accession>
<keyword evidence="2" id="KW-0614">Plasmid</keyword>
<organism evidence="2">
    <name type="scientific">Yersinia pestis Java 9</name>
    <dbReference type="NCBI Taxonomy" id="880632"/>
    <lineage>
        <taxon>Bacteria</taxon>
        <taxon>Pseudomonadati</taxon>
        <taxon>Pseudomonadota</taxon>
        <taxon>Gammaproteobacteria</taxon>
        <taxon>Enterobacterales</taxon>
        <taxon>Yersiniaceae</taxon>
        <taxon>Yersinia</taxon>
    </lineage>
</organism>
<evidence type="ECO:0000313" key="2">
    <source>
        <dbReference type="EMBL" id="ADW67075.1"/>
    </source>
</evidence>
<dbReference type="Pfam" id="PF13817">
    <property type="entry name" value="DDE_Tnp_IS66_C"/>
    <property type="match status" value="1"/>
</dbReference>
<proteinExistence type="predicted"/>
<feature type="domain" description="Transposase IS66 C-terminal" evidence="1">
    <location>
        <begin position="12"/>
        <end position="49"/>
    </location>
</feature>
<reference evidence="2" key="1">
    <citation type="journal article" date="2012" name="PLoS ONE">
        <title>Novel Plasmids and Resistance Phenotypes in Yersinia pestis: Unique Plasmid Inventory of Strain Java 9 Mediates High Levels of Arsenic Resistance.</title>
        <authorList>
            <person name="Eppinger M."/>
            <person name="Radnedge L."/>
            <person name="Andersen G."/>
            <person name="Vietri N."/>
            <person name="Severson G."/>
            <person name="Mou S."/>
            <person name="Ravel J."/>
            <person name="Worsham P.L."/>
        </authorList>
    </citation>
    <scope>NUCLEOTIDE SEQUENCE [LARGE SCALE GENOMIC DNA]</scope>
    <source>
        <strain evidence="2">Java 9</strain>
        <plasmid evidence="2">pCD</plasmid>
    </source>
</reference>
<dbReference type="AlphaFoldDB" id="E8PSS5"/>
<sequence>MRAGQRMASILSLLETAKLNGHDPYVWLRDVLTRLPTWPNSQLNALLPYAENRFS</sequence>
<protein>
    <submittedName>
        <fullName evidence="2">Putative transposase, truncated</fullName>
    </submittedName>
</protein>